<reference evidence="13 14" key="1">
    <citation type="submission" date="2020-12" db="EMBL/GenBank/DDBJ databases">
        <title>Sulforoseuscoccus oceanibium gen. nov., sp. nov., a representative of the phylum Verrucomicrobia with special cytoplasmic membrane, and proposal of Sulforoseuscoccusaceae fam. nov.</title>
        <authorList>
            <person name="Xi F."/>
        </authorList>
    </citation>
    <scope>NUCLEOTIDE SEQUENCE [LARGE SCALE GENOMIC DNA]</scope>
    <source>
        <strain evidence="13 14">T37</strain>
    </source>
</reference>
<dbReference type="SMART" id="SM00490">
    <property type="entry name" value="HELICc"/>
    <property type="match status" value="1"/>
</dbReference>
<evidence type="ECO:0000256" key="3">
    <source>
        <dbReference type="ARBA" id="ARBA00022723"/>
    </source>
</evidence>
<evidence type="ECO:0000256" key="7">
    <source>
        <dbReference type="ARBA" id="ARBA00022833"/>
    </source>
</evidence>
<dbReference type="PANTHER" id="PTHR30580:SF0">
    <property type="entry name" value="PRIMOSOMAL PROTEIN N"/>
    <property type="match status" value="1"/>
</dbReference>
<sequence length="744" mass="82468">MLDNANDQAYDYLAPGAMADLAHLGSRVMVPLRNRNLRGTIVEVREGGVAALDDKVRRALKPITRVIDERPSLPPDLLKLASWMADYYIASMASVMQTMLPSNIRDEKTKEKTRLTAVMKKPWKADSDEGLALRKRAPKQVAVLTKLAKAPGHKIALADLASDLGNDVRTSVRSLESKGWLEVVTEQVERDPFANADIVGDSALELTGDQQTAVTAIHTAIDADAPKPILLLGVTGSGKTEVYLQSIQHAIDQGKGAIVLVPEIALTPQTVERFKSRFSQQAGGVAVLHSHLSDGERFDEWQRIRSGRARIVVGARSAVFAPVPDLGIIVVDEEHENSYKQDNPPRYQARDVAVVRAKICGCAVVLGSATPSLESWENVRKGKYEGLRMMTRIDDRQLPLIRVVDMKIEATKRKDVTILSEPLRQAMEKRLERGEQTILFLNRRGFSPSLQCLACGATCECKHCSIALTFHKSADRLICHMCGYEQVAPTRCPECREPGIKFNGFGTQRVEEVISKVFPKASVERIDADAMRRKERLVEALNRFKTGKTQIVIGTQMIAKGLHFPNVTLVGILNADIGLHIPDFRAGERVFQLLTQVAGRAGRGDLSGEVIVQTFSPHSPSIQFARQHDFDGYSSQELEFRQAFGYPPYARMVGIMTRSTKENMAEFTLQNLIATLKPKLPQNVMIGEPLPAAIARVKGQFRYHVFLRATNPNHILKPLRETLASFTVPDDVYLGVDVDCYQVT</sequence>
<evidence type="ECO:0000256" key="10">
    <source>
        <dbReference type="ARBA" id="ARBA00023235"/>
    </source>
</evidence>
<dbReference type="InterPro" id="IPR011545">
    <property type="entry name" value="DEAD/DEAH_box_helicase_dom"/>
</dbReference>
<dbReference type="PROSITE" id="PS51192">
    <property type="entry name" value="HELICASE_ATP_BIND_1"/>
    <property type="match status" value="1"/>
</dbReference>
<dbReference type="PANTHER" id="PTHR30580">
    <property type="entry name" value="PRIMOSOMAL PROTEIN N"/>
    <property type="match status" value="1"/>
</dbReference>
<feature type="binding site" evidence="12">
    <location>
        <position position="461"/>
    </location>
    <ligand>
        <name>Zn(2+)</name>
        <dbReference type="ChEBI" id="CHEBI:29105"/>
        <label>2</label>
    </ligand>
</feature>
<dbReference type="KEGG" id="soa:G3M56_004845"/>
<dbReference type="GO" id="GO:0005524">
    <property type="term" value="F:ATP binding"/>
    <property type="evidence" value="ECO:0007669"/>
    <property type="project" value="UniProtKB-UniRule"/>
</dbReference>
<dbReference type="InterPro" id="IPR042115">
    <property type="entry name" value="PriA_3primeBD_sf"/>
</dbReference>
<evidence type="ECO:0000256" key="11">
    <source>
        <dbReference type="ARBA" id="ARBA00048988"/>
    </source>
</evidence>
<keyword evidence="9 12" id="KW-0238">DNA-binding</keyword>
<dbReference type="SUPFAM" id="SSF52540">
    <property type="entry name" value="P-loop containing nucleoside triphosphate hydrolases"/>
    <property type="match status" value="2"/>
</dbReference>
<dbReference type="Pfam" id="PF18319">
    <property type="entry name" value="Zn_ribbon_PriA"/>
    <property type="match status" value="1"/>
</dbReference>
<keyword evidence="7 12" id="KW-0862">Zinc</keyword>
<dbReference type="Gene3D" id="3.40.50.300">
    <property type="entry name" value="P-loop containing nucleotide triphosphate hydrolases"/>
    <property type="match status" value="2"/>
</dbReference>
<accession>A0A6B3LB83</accession>
<dbReference type="GO" id="GO:0006310">
    <property type="term" value="P:DNA recombination"/>
    <property type="evidence" value="ECO:0007669"/>
    <property type="project" value="InterPro"/>
</dbReference>
<protein>
    <recommendedName>
        <fullName evidence="12">Replication restart protein PriA</fullName>
    </recommendedName>
    <alternativeName>
        <fullName evidence="12">ATP-dependent DNA helicase PriA</fullName>
        <ecNumber evidence="12">5.6.2.4</ecNumber>
    </alternativeName>
    <alternativeName>
        <fullName evidence="12">DNA 3'-5' helicase PriA</fullName>
    </alternativeName>
</protein>
<keyword evidence="3 12" id="KW-0479">Metal-binding</keyword>
<evidence type="ECO:0000256" key="2">
    <source>
        <dbReference type="ARBA" id="ARBA00022705"/>
    </source>
</evidence>
<dbReference type="GO" id="GO:0006302">
    <property type="term" value="P:double-strand break repair"/>
    <property type="evidence" value="ECO:0007669"/>
    <property type="project" value="InterPro"/>
</dbReference>
<dbReference type="Gene3D" id="3.40.1440.60">
    <property type="entry name" value="PriA, 3(prime) DNA-binding domain"/>
    <property type="match status" value="1"/>
</dbReference>
<dbReference type="Pfam" id="PF17764">
    <property type="entry name" value="PriA_3primeBD"/>
    <property type="match status" value="1"/>
</dbReference>
<dbReference type="InterPro" id="IPR040498">
    <property type="entry name" value="PriA_CRR"/>
</dbReference>
<dbReference type="InterPro" id="IPR041236">
    <property type="entry name" value="PriA_C"/>
</dbReference>
<dbReference type="GO" id="GO:0043138">
    <property type="term" value="F:3'-5' DNA helicase activity"/>
    <property type="evidence" value="ECO:0007669"/>
    <property type="project" value="UniProtKB-EC"/>
</dbReference>
<keyword evidence="2 12" id="KW-0235">DNA replication</keyword>
<evidence type="ECO:0000256" key="5">
    <source>
        <dbReference type="ARBA" id="ARBA00022801"/>
    </source>
</evidence>
<comment type="catalytic activity">
    <reaction evidence="11 12">
        <text>ATP + H2O = ADP + phosphate + H(+)</text>
        <dbReference type="Rhea" id="RHEA:13065"/>
        <dbReference type="ChEBI" id="CHEBI:15377"/>
        <dbReference type="ChEBI" id="CHEBI:15378"/>
        <dbReference type="ChEBI" id="CHEBI:30616"/>
        <dbReference type="ChEBI" id="CHEBI:43474"/>
        <dbReference type="ChEBI" id="CHEBI:456216"/>
        <dbReference type="EC" id="5.6.2.4"/>
    </reaction>
</comment>
<feature type="binding site" evidence="12">
    <location>
        <position position="464"/>
    </location>
    <ligand>
        <name>Zn(2+)</name>
        <dbReference type="ChEBI" id="CHEBI:29105"/>
        <label>2</label>
    </ligand>
</feature>
<dbReference type="CDD" id="cd17929">
    <property type="entry name" value="DEXHc_priA"/>
    <property type="match status" value="1"/>
</dbReference>
<evidence type="ECO:0000256" key="6">
    <source>
        <dbReference type="ARBA" id="ARBA00022806"/>
    </source>
</evidence>
<dbReference type="Pfam" id="PF00270">
    <property type="entry name" value="DEAD"/>
    <property type="match status" value="1"/>
</dbReference>
<dbReference type="GO" id="GO:1990077">
    <property type="term" value="C:primosome complex"/>
    <property type="evidence" value="ECO:0007669"/>
    <property type="project" value="UniProtKB-UniRule"/>
</dbReference>
<keyword evidence="10 12" id="KW-0413">Isomerase</keyword>
<dbReference type="GO" id="GO:0003677">
    <property type="term" value="F:DNA binding"/>
    <property type="evidence" value="ECO:0007669"/>
    <property type="project" value="UniProtKB-UniRule"/>
</dbReference>
<feature type="binding site" evidence="12">
    <location>
        <position position="492"/>
    </location>
    <ligand>
        <name>Zn(2+)</name>
        <dbReference type="ChEBI" id="CHEBI:29105"/>
        <label>1</label>
    </ligand>
</feature>
<dbReference type="EC" id="5.6.2.4" evidence="12"/>
<gene>
    <name evidence="12 13" type="primary">priA</name>
    <name evidence="13" type="ORF">G3M56_004845</name>
</gene>
<feature type="binding site" evidence="12">
    <location>
        <position position="479"/>
    </location>
    <ligand>
        <name>Zn(2+)</name>
        <dbReference type="ChEBI" id="CHEBI:29105"/>
        <label>2</label>
    </ligand>
</feature>
<dbReference type="HAMAP" id="MF_00983">
    <property type="entry name" value="PriA"/>
    <property type="match status" value="1"/>
</dbReference>
<dbReference type="InterPro" id="IPR041222">
    <property type="entry name" value="PriA_3primeBD"/>
</dbReference>
<dbReference type="Pfam" id="PF00271">
    <property type="entry name" value="Helicase_C"/>
    <property type="match status" value="1"/>
</dbReference>
<dbReference type="EMBL" id="CP066776">
    <property type="protein sequence ID" value="QQL46369.1"/>
    <property type="molecule type" value="Genomic_DNA"/>
</dbReference>
<evidence type="ECO:0000256" key="4">
    <source>
        <dbReference type="ARBA" id="ARBA00022741"/>
    </source>
</evidence>
<evidence type="ECO:0000313" key="13">
    <source>
        <dbReference type="EMBL" id="QQL46369.1"/>
    </source>
</evidence>
<comment type="catalytic activity">
    <reaction evidence="12">
        <text>Couples ATP hydrolysis with the unwinding of duplex DNA by translocating in the 3'-5' direction.</text>
        <dbReference type="EC" id="5.6.2.4"/>
    </reaction>
</comment>
<evidence type="ECO:0000256" key="9">
    <source>
        <dbReference type="ARBA" id="ARBA00023125"/>
    </source>
</evidence>
<comment type="cofactor">
    <cofactor evidence="12">
        <name>Zn(2+)</name>
        <dbReference type="ChEBI" id="CHEBI:29105"/>
    </cofactor>
    <text evidence="12">Binds 2 zinc ions per subunit.</text>
</comment>
<dbReference type="GO" id="GO:0008270">
    <property type="term" value="F:zinc ion binding"/>
    <property type="evidence" value="ECO:0007669"/>
    <property type="project" value="UniProtKB-UniRule"/>
</dbReference>
<comment type="function">
    <text evidence="12">Initiates the restart of stalled replication forks, which reloads the replicative helicase on sites other than the origin of replication. Recognizes and binds to abandoned replication forks and remodels them to uncover a helicase loading site. Promotes assembly of the primosome at these replication forks.</text>
</comment>
<evidence type="ECO:0000256" key="12">
    <source>
        <dbReference type="HAMAP-Rule" id="MF_00983"/>
    </source>
</evidence>
<dbReference type="Pfam" id="PF18074">
    <property type="entry name" value="PriA_C"/>
    <property type="match status" value="1"/>
</dbReference>
<dbReference type="PROSITE" id="PS51194">
    <property type="entry name" value="HELICASE_CTER"/>
    <property type="match status" value="1"/>
</dbReference>
<keyword evidence="1 12" id="KW-0639">Primosome</keyword>
<keyword evidence="14" id="KW-1185">Reference proteome</keyword>
<dbReference type="InterPro" id="IPR001650">
    <property type="entry name" value="Helicase_C-like"/>
</dbReference>
<comment type="similarity">
    <text evidence="12">Belongs to the helicase family. PriA subfamily.</text>
</comment>
<comment type="subunit">
    <text evidence="12">Component of the replication restart primosome.</text>
</comment>
<evidence type="ECO:0000313" key="14">
    <source>
        <dbReference type="Proteomes" id="UP000475117"/>
    </source>
</evidence>
<dbReference type="InterPro" id="IPR027417">
    <property type="entry name" value="P-loop_NTPase"/>
</dbReference>
<keyword evidence="4 12" id="KW-0547">Nucleotide-binding</keyword>
<dbReference type="GO" id="GO:0016787">
    <property type="term" value="F:hydrolase activity"/>
    <property type="evidence" value="ECO:0007669"/>
    <property type="project" value="UniProtKB-KW"/>
</dbReference>
<dbReference type="GO" id="GO:0006269">
    <property type="term" value="P:DNA replication, synthesis of primer"/>
    <property type="evidence" value="ECO:0007669"/>
    <property type="project" value="UniProtKB-KW"/>
</dbReference>
<dbReference type="FunFam" id="3.40.50.300:FF:000489">
    <property type="entry name" value="Primosome assembly protein PriA"/>
    <property type="match status" value="1"/>
</dbReference>
<feature type="binding site" evidence="12">
    <location>
        <position position="495"/>
    </location>
    <ligand>
        <name>Zn(2+)</name>
        <dbReference type="ChEBI" id="CHEBI:29105"/>
        <label>1</label>
    </ligand>
</feature>
<evidence type="ECO:0000256" key="8">
    <source>
        <dbReference type="ARBA" id="ARBA00022840"/>
    </source>
</evidence>
<dbReference type="SMART" id="SM00487">
    <property type="entry name" value="DEXDc"/>
    <property type="match status" value="1"/>
</dbReference>
<keyword evidence="6 12" id="KW-0347">Helicase</keyword>
<dbReference type="AlphaFoldDB" id="A0A6B3LB83"/>
<evidence type="ECO:0000256" key="1">
    <source>
        <dbReference type="ARBA" id="ARBA00022515"/>
    </source>
</evidence>
<name>A0A6B3LB83_9BACT</name>
<feature type="binding site" evidence="12">
    <location>
        <position position="482"/>
    </location>
    <ligand>
        <name>Zn(2+)</name>
        <dbReference type="ChEBI" id="CHEBI:29105"/>
        <label>2</label>
    </ligand>
</feature>
<keyword evidence="5 12" id="KW-0378">Hydrolase</keyword>
<dbReference type="InterPro" id="IPR005259">
    <property type="entry name" value="PriA"/>
</dbReference>
<keyword evidence="8 12" id="KW-0067">ATP-binding</keyword>
<dbReference type="Proteomes" id="UP000475117">
    <property type="component" value="Chromosome"/>
</dbReference>
<proteinExistence type="inferred from homology"/>
<dbReference type="CDD" id="cd18804">
    <property type="entry name" value="SF2_C_priA"/>
    <property type="match status" value="1"/>
</dbReference>
<dbReference type="InterPro" id="IPR014001">
    <property type="entry name" value="Helicase_ATP-bd"/>
</dbReference>
<feature type="binding site" evidence="12">
    <location>
        <position position="452"/>
    </location>
    <ligand>
        <name>Zn(2+)</name>
        <dbReference type="ChEBI" id="CHEBI:29105"/>
        <label>1</label>
    </ligand>
</feature>
<feature type="binding site" evidence="12">
    <location>
        <position position="455"/>
    </location>
    <ligand>
        <name>Zn(2+)</name>
        <dbReference type="ChEBI" id="CHEBI:29105"/>
        <label>1</label>
    </ligand>
</feature>
<organism evidence="13 14">
    <name type="scientific">Sulfuriroseicoccus oceanibius</name>
    <dbReference type="NCBI Taxonomy" id="2707525"/>
    <lineage>
        <taxon>Bacteria</taxon>
        <taxon>Pseudomonadati</taxon>
        <taxon>Verrucomicrobiota</taxon>
        <taxon>Verrucomicrobiia</taxon>
        <taxon>Verrucomicrobiales</taxon>
        <taxon>Verrucomicrobiaceae</taxon>
        <taxon>Sulfuriroseicoccus</taxon>
    </lineage>
</organism>
<dbReference type="NCBIfam" id="TIGR00595">
    <property type="entry name" value="priA"/>
    <property type="match status" value="1"/>
</dbReference>
<dbReference type="GO" id="GO:0006270">
    <property type="term" value="P:DNA replication initiation"/>
    <property type="evidence" value="ECO:0007669"/>
    <property type="project" value="TreeGrafter"/>
</dbReference>